<dbReference type="AlphaFoldDB" id="A0A7J6SNN5"/>
<dbReference type="EMBL" id="JABANM010013746">
    <property type="protein sequence ID" value="KAF4733846.1"/>
    <property type="molecule type" value="Genomic_DNA"/>
</dbReference>
<evidence type="ECO:0000313" key="3">
    <source>
        <dbReference type="EMBL" id="KAF4733846.1"/>
    </source>
</evidence>
<reference evidence="4 5" key="1">
    <citation type="submission" date="2020-04" db="EMBL/GenBank/DDBJ databases">
        <title>Perkinsus olseni comparative genomics.</title>
        <authorList>
            <person name="Bogema D.R."/>
        </authorList>
    </citation>
    <scope>NUCLEOTIDE SEQUENCE [LARGE SCALE GENOMIC DNA]</scope>
    <source>
        <strain evidence="3">ATCC PRA-205</strain>
        <strain evidence="2 4">ATCC PRA-207</strain>
    </source>
</reference>
<feature type="compositionally biased region" description="Acidic residues" evidence="1">
    <location>
        <begin position="87"/>
        <end position="100"/>
    </location>
</feature>
<dbReference type="OMA" id="KCERRDE"/>
<proteinExistence type="predicted"/>
<evidence type="ECO:0000256" key="1">
    <source>
        <dbReference type="SAM" id="MobiDB-lite"/>
    </source>
</evidence>
<accession>A0A7J6SNN5</accession>
<comment type="caution">
    <text evidence="3">The sequence shown here is derived from an EMBL/GenBank/DDBJ whole genome shotgun (WGS) entry which is preliminary data.</text>
</comment>
<feature type="region of interest" description="Disordered" evidence="1">
    <location>
        <begin position="76"/>
        <end position="100"/>
    </location>
</feature>
<sequence>TQHLRTFEVDFSYKEHGEHKRELVKVRLCYSCSIKLNWKWIRRAKRKGKEFRIKKDEEDGIVDGAAEAGTDVVDLSKEDTRIKEEPTEGSESADDVDENDKEALKVLEERMWRSDAEGAVTSGEEKRANEFEDYFNDLFQ</sequence>
<dbReference type="Pfam" id="PF09725">
    <property type="entry name" value="Fra10Ac1"/>
    <property type="match status" value="1"/>
</dbReference>
<dbReference type="InterPro" id="IPR019129">
    <property type="entry name" value="Folate-sensitive_fs_Fra10Ac1"/>
</dbReference>
<dbReference type="EMBL" id="JABANO010035086">
    <property type="protein sequence ID" value="KAF4704053.1"/>
    <property type="molecule type" value="Genomic_DNA"/>
</dbReference>
<evidence type="ECO:0000313" key="2">
    <source>
        <dbReference type="EMBL" id="KAF4704053.1"/>
    </source>
</evidence>
<keyword evidence="4" id="KW-1185">Reference proteome</keyword>
<dbReference type="Proteomes" id="UP000553632">
    <property type="component" value="Unassembled WGS sequence"/>
</dbReference>
<protein>
    <recommendedName>
        <fullName evidence="6">Protein FRA10AC1</fullName>
    </recommendedName>
</protein>
<evidence type="ECO:0000313" key="4">
    <source>
        <dbReference type="Proteomes" id="UP000553632"/>
    </source>
</evidence>
<evidence type="ECO:0008006" key="6">
    <source>
        <dbReference type="Google" id="ProtNLM"/>
    </source>
</evidence>
<feature type="non-terminal residue" evidence="3">
    <location>
        <position position="1"/>
    </location>
</feature>
<dbReference type="Proteomes" id="UP000574390">
    <property type="component" value="Unassembled WGS sequence"/>
</dbReference>
<organism evidence="3 5">
    <name type="scientific">Perkinsus olseni</name>
    <name type="common">Perkinsus atlanticus</name>
    <dbReference type="NCBI Taxonomy" id="32597"/>
    <lineage>
        <taxon>Eukaryota</taxon>
        <taxon>Sar</taxon>
        <taxon>Alveolata</taxon>
        <taxon>Perkinsozoa</taxon>
        <taxon>Perkinsea</taxon>
        <taxon>Perkinsida</taxon>
        <taxon>Perkinsidae</taxon>
        <taxon>Perkinsus</taxon>
    </lineage>
</organism>
<evidence type="ECO:0000313" key="5">
    <source>
        <dbReference type="Proteomes" id="UP000574390"/>
    </source>
</evidence>
<name>A0A7J6SNN5_PEROL</name>
<feature type="compositionally biased region" description="Basic and acidic residues" evidence="1">
    <location>
        <begin position="76"/>
        <end position="86"/>
    </location>
</feature>
<gene>
    <name evidence="3" type="ORF">FOZ62_000366</name>
    <name evidence="2" type="ORF">FOZ63_027839</name>
</gene>